<accession>A0A8B8F296</accession>
<sequence length="763" mass="85581">METTVANKTAPLDVTDFTTTQQLSESFDSLYYEIAAFAEVHKFSTSTFNQSTLEQSQNSSTMAAFQMPKRKFPTISGIVTEWQGFEDLFNSILSHAPDLPDVEKFEYLKTSLQGEPSSLIAHLSINAANYLSAWAILRSRYGNKRDLARIYLDALLTPHVVKIDNSASIKTFINTIHEHTADLDNLNFITRQWNQSLIYIFEKQLDYELRSRWEIQVGDTVSPTVTELIDFLRSHIRAAEIQGEGLLAFRIHRVKTDAKKQNPRSTPTHRFLTTGISMETCLLCKESHKLRQCSKFVAKTPGERFQIVKERNLCLNCLLPNHSTTSCNSKFTCRICKQKHHSMLHFTKITPHSSDKTSINIQTPANNVESQITTCLVSQSKRPTVLLATMLIKAKASDGYHQILRALVDSGSEASFITVSCADKLALPLRRCSAQIRPFAGSPISIVSGIITVTLSAHSIPEPTVTIDAMTVPKIIDKTPSCNLTSTTWLHLKNLPLADPTYKIPGSIDILLGADILPSLVTGDRVAGKPYQPVAFNTLFVWVVLGQANQSPSPVGDLSLVTPVTTFTVQSNAELESSLTRFWTLEEPSSPSPSSIENTDPAEQVFLSSVTRTTSGRFCIELPFKTPKPIIGDSKGQALHRFRHLEWRLSKNDEIRTKYKEFMQDYLDSNHMEIVPVQQRYTPFHYYIPHHYILRPDSQTTKLRVVFDASAKSSTGISLNDCLHTGPKMQADLSHILMQSRVHRIVFTADINTLSASVFMMRI</sequence>
<dbReference type="PANTHER" id="PTHR47331">
    <property type="entry name" value="PHD-TYPE DOMAIN-CONTAINING PROTEIN"/>
    <property type="match status" value="1"/>
</dbReference>
<dbReference type="Proteomes" id="UP000694846">
    <property type="component" value="Unplaced"/>
</dbReference>
<dbReference type="RefSeq" id="XP_025404798.1">
    <property type="nucleotide sequence ID" value="XM_025549013.1"/>
</dbReference>
<dbReference type="OrthoDB" id="6631296at2759"/>
<organism evidence="1 2">
    <name type="scientific">Sipha flava</name>
    <name type="common">yellow sugarcane aphid</name>
    <dbReference type="NCBI Taxonomy" id="143950"/>
    <lineage>
        <taxon>Eukaryota</taxon>
        <taxon>Metazoa</taxon>
        <taxon>Ecdysozoa</taxon>
        <taxon>Arthropoda</taxon>
        <taxon>Hexapoda</taxon>
        <taxon>Insecta</taxon>
        <taxon>Pterygota</taxon>
        <taxon>Neoptera</taxon>
        <taxon>Paraneoptera</taxon>
        <taxon>Hemiptera</taxon>
        <taxon>Sternorrhyncha</taxon>
        <taxon>Aphidomorpha</taxon>
        <taxon>Aphidoidea</taxon>
        <taxon>Aphididae</taxon>
        <taxon>Sipha</taxon>
    </lineage>
</organism>
<evidence type="ECO:0000313" key="1">
    <source>
        <dbReference type="Proteomes" id="UP000694846"/>
    </source>
</evidence>
<dbReference type="Gene3D" id="2.40.70.10">
    <property type="entry name" value="Acid Proteases"/>
    <property type="match status" value="1"/>
</dbReference>
<reference evidence="2" key="1">
    <citation type="submission" date="2025-08" db="UniProtKB">
        <authorList>
            <consortium name="RefSeq"/>
        </authorList>
    </citation>
    <scope>IDENTIFICATION</scope>
    <source>
        <tissue evidence="2">Whole body</tissue>
    </source>
</reference>
<dbReference type="GeneID" id="112679272"/>
<dbReference type="CDD" id="cd00303">
    <property type="entry name" value="retropepsin_like"/>
    <property type="match status" value="1"/>
</dbReference>
<dbReference type="InterPro" id="IPR005312">
    <property type="entry name" value="DUF1759"/>
</dbReference>
<dbReference type="AlphaFoldDB" id="A0A8B8F296"/>
<protein>
    <submittedName>
        <fullName evidence="2">Uncharacterized protein LOC112679272</fullName>
    </submittedName>
</protein>
<dbReference type="PANTHER" id="PTHR47331:SF5">
    <property type="entry name" value="RIBONUCLEASE H"/>
    <property type="match status" value="1"/>
</dbReference>
<name>A0A8B8F296_9HEMI</name>
<keyword evidence="1" id="KW-1185">Reference proteome</keyword>
<dbReference type="Pfam" id="PF03564">
    <property type="entry name" value="DUF1759"/>
    <property type="match status" value="1"/>
</dbReference>
<proteinExistence type="predicted"/>
<gene>
    <name evidence="2" type="primary">LOC112679272</name>
</gene>
<dbReference type="InterPro" id="IPR021109">
    <property type="entry name" value="Peptidase_aspartic_dom_sf"/>
</dbReference>
<evidence type="ECO:0000313" key="2">
    <source>
        <dbReference type="RefSeq" id="XP_025404798.1"/>
    </source>
</evidence>